<dbReference type="EMBL" id="JYDT01000063">
    <property type="protein sequence ID" value="KRY86991.1"/>
    <property type="molecule type" value="Genomic_DNA"/>
</dbReference>
<evidence type="ECO:0000313" key="4">
    <source>
        <dbReference type="EMBL" id="KRY86991.1"/>
    </source>
</evidence>
<reference evidence="6 7" key="1">
    <citation type="submission" date="2015-01" db="EMBL/GenBank/DDBJ databases">
        <title>Evolution of Trichinella species and genotypes.</title>
        <authorList>
            <person name="Korhonen P.K."/>
            <person name="Edoardo P."/>
            <person name="Giuseppe L.R."/>
            <person name="Gasser R.B."/>
        </authorList>
    </citation>
    <scope>NUCLEOTIDE SEQUENCE [LARGE SCALE GENOMIC DNA]</scope>
    <source>
        <strain evidence="3">ISS13</strain>
        <strain evidence="2">ISS141</strain>
        <strain evidence="5">ISS176</strain>
        <strain evidence="4">ISS470</strain>
    </source>
</reference>
<keyword evidence="8" id="KW-1185">Reference proteome</keyword>
<dbReference type="AlphaFoldDB" id="A0A0V1FMJ9"/>
<dbReference type="EMBL" id="JYDR01000162">
    <property type="protein sequence ID" value="KRY66630.1"/>
    <property type="molecule type" value="Genomic_DNA"/>
</dbReference>
<evidence type="ECO:0000313" key="7">
    <source>
        <dbReference type="Proteomes" id="UP000054815"/>
    </source>
</evidence>
<organism evidence="4 8">
    <name type="scientific">Trichinella pseudospiralis</name>
    <name type="common">Parasitic roundworm</name>
    <dbReference type="NCBI Taxonomy" id="6337"/>
    <lineage>
        <taxon>Eukaryota</taxon>
        <taxon>Metazoa</taxon>
        <taxon>Ecdysozoa</taxon>
        <taxon>Nematoda</taxon>
        <taxon>Enoplea</taxon>
        <taxon>Dorylaimia</taxon>
        <taxon>Trichinellida</taxon>
        <taxon>Trichinellidae</taxon>
        <taxon>Trichinella</taxon>
    </lineage>
</organism>
<evidence type="ECO:0000313" key="2">
    <source>
        <dbReference type="EMBL" id="KRX91663.1"/>
    </source>
</evidence>
<dbReference type="Proteomes" id="UP000054826">
    <property type="component" value="Unassembled WGS sequence"/>
</dbReference>
<keyword evidence="1" id="KW-0472">Membrane</keyword>
<dbReference type="OrthoDB" id="5914689at2759"/>
<evidence type="ECO:0000256" key="1">
    <source>
        <dbReference type="SAM" id="Phobius"/>
    </source>
</evidence>
<comment type="caution">
    <text evidence="4">The sequence shown here is derived from an EMBL/GenBank/DDBJ whole genome shotgun (WGS) entry which is preliminary data.</text>
</comment>
<gene>
    <name evidence="3" type="ORF">T4A_12804</name>
    <name evidence="5" type="ORF">T4C_5836</name>
    <name evidence="4" type="ORF">T4D_2554</name>
    <name evidence="2" type="ORF">T4E_12112</name>
</gene>
<sequence>MGRLSIWVMQERAFIEKRTGNIHVMTSVIPFVISAAIEAFINRSTLQSKAVTGSIFYDGD</sequence>
<dbReference type="EMBL" id="JYDV01000083">
    <property type="protein sequence ID" value="KRZ35820.1"/>
    <property type="molecule type" value="Genomic_DNA"/>
</dbReference>
<keyword evidence="1" id="KW-1133">Transmembrane helix</keyword>
<evidence type="ECO:0000313" key="3">
    <source>
        <dbReference type="EMBL" id="KRY66630.1"/>
    </source>
</evidence>
<evidence type="ECO:0000313" key="6">
    <source>
        <dbReference type="Proteomes" id="UP000054632"/>
    </source>
</evidence>
<evidence type="ECO:0000313" key="8">
    <source>
        <dbReference type="Proteomes" id="UP000054995"/>
    </source>
</evidence>
<dbReference type="Proteomes" id="UP000054995">
    <property type="component" value="Unassembled WGS sequence"/>
</dbReference>
<dbReference type="Proteomes" id="UP000054632">
    <property type="component" value="Unassembled WGS sequence"/>
</dbReference>
<feature type="transmembrane region" description="Helical" evidence="1">
    <location>
        <begin position="21"/>
        <end position="41"/>
    </location>
</feature>
<dbReference type="Proteomes" id="UP000054815">
    <property type="component" value="Unassembled WGS sequence"/>
</dbReference>
<protein>
    <submittedName>
        <fullName evidence="4">Uncharacterized protein</fullName>
    </submittedName>
</protein>
<keyword evidence="1" id="KW-0812">Transmembrane</keyword>
<proteinExistence type="predicted"/>
<accession>A0A0V1FMJ9</accession>
<dbReference type="EMBL" id="JYDU01000131">
    <property type="protein sequence ID" value="KRX91663.1"/>
    <property type="molecule type" value="Genomic_DNA"/>
</dbReference>
<name>A0A0V1FMJ9_TRIPS</name>
<evidence type="ECO:0000313" key="5">
    <source>
        <dbReference type="EMBL" id="KRZ35820.1"/>
    </source>
</evidence>